<evidence type="ECO:0000256" key="1">
    <source>
        <dbReference type="SAM" id="Phobius"/>
    </source>
</evidence>
<accession>A0ABU9XBW9</accession>
<proteinExistence type="predicted"/>
<evidence type="ECO:0000313" key="2">
    <source>
        <dbReference type="EMBL" id="MEN2765758.1"/>
    </source>
</evidence>
<organism evidence="2 3">
    <name type="scientific">Ornithinibacillus xuwenensis</name>
    <dbReference type="NCBI Taxonomy" id="3144668"/>
    <lineage>
        <taxon>Bacteria</taxon>
        <taxon>Bacillati</taxon>
        <taxon>Bacillota</taxon>
        <taxon>Bacilli</taxon>
        <taxon>Bacillales</taxon>
        <taxon>Bacillaceae</taxon>
        <taxon>Ornithinibacillus</taxon>
    </lineage>
</organism>
<reference evidence="2 3" key="1">
    <citation type="submission" date="2024-05" db="EMBL/GenBank/DDBJ databases">
        <authorList>
            <person name="Haq I."/>
            <person name="Ullah Z."/>
            <person name="Ahmad R."/>
            <person name="Li M."/>
            <person name="Tong Y."/>
        </authorList>
    </citation>
    <scope>NUCLEOTIDE SEQUENCE [LARGE SCALE GENOMIC DNA]</scope>
    <source>
        <strain evidence="2 3">16A2E</strain>
    </source>
</reference>
<keyword evidence="1" id="KW-0812">Transmembrane</keyword>
<dbReference type="EMBL" id="JBDIML010000001">
    <property type="protein sequence ID" value="MEN2765758.1"/>
    <property type="molecule type" value="Genomic_DNA"/>
</dbReference>
<comment type="caution">
    <text evidence="2">The sequence shown here is derived from an EMBL/GenBank/DDBJ whole genome shotgun (WGS) entry which is preliminary data.</text>
</comment>
<feature type="transmembrane region" description="Helical" evidence="1">
    <location>
        <begin position="38"/>
        <end position="59"/>
    </location>
</feature>
<keyword evidence="1" id="KW-1133">Transmembrane helix</keyword>
<protein>
    <submittedName>
        <fullName evidence="2">Uncharacterized protein</fullName>
    </submittedName>
</protein>
<name>A0ABU9XBW9_9BACI</name>
<dbReference type="Proteomes" id="UP001444625">
    <property type="component" value="Unassembled WGS sequence"/>
</dbReference>
<keyword evidence="1" id="KW-0472">Membrane</keyword>
<dbReference type="RefSeq" id="WP_345823232.1">
    <property type="nucleotide sequence ID" value="NZ_JBDIML010000001.1"/>
</dbReference>
<evidence type="ECO:0000313" key="3">
    <source>
        <dbReference type="Proteomes" id="UP001444625"/>
    </source>
</evidence>
<keyword evidence="3" id="KW-1185">Reference proteome</keyword>
<gene>
    <name evidence="2" type="ORF">ABC228_01035</name>
</gene>
<sequence>MDNFKAKYNYQLQINEGLKNQIQNKDLELAEEKQFSKLLIFFNVVTIVVGIFLVGSVIMHG</sequence>